<keyword evidence="2" id="KW-0732">Signal</keyword>
<comment type="caution">
    <text evidence="3">The sequence shown here is derived from an EMBL/GenBank/DDBJ whole genome shotgun (WGS) entry which is preliminary data.</text>
</comment>
<gene>
    <name evidence="3" type="ORF">PLEPLA_LOCUS10637</name>
</gene>
<evidence type="ECO:0000256" key="2">
    <source>
        <dbReference type="SAM" id="SignalP"/>
    </source>
</evidence>
<feature type="region of interest" description="Disordered" evidence="1">
    <location>
        <begin position="31"/>
        <end position="54"/>
    </location>
</feature>
<evidence type="ECO:0000313" key="3">
    <source>
        <dbReference type="EMBL" id="CAB1422719.1"/>
    </source>
</evidence>
<feature type="region of interest" description="Disordered" evidence="1">
    <location>
        <begin position="106"/>
        <end position="141"/>
    </location>
</feature>
<keyword evidence="4" id="KW-1185">Reference proteome</keyword>
<dbReference type="EMBL" id="CADEAL010000606">
    <property type="protein sequence ID" value="CAB1422719.1"/>
    <property type="molecule type" value="Genomic_DNA"/>
</dbReference>
<accession>A0A9N7YFV0</accession>
<sequence>MWSGGGLIPVISGSHLLSSLFLLPPSTDQAPASALLPEKPPDGEDHGRLEPFEPPAQTVGVETLETKACLRSTVAPRRLNRRHRLQTGVQTLRSRLRGLTARDHRCPEEEKHPPFSSVIGTRGSEQAEEADEREGAAGIRQWSVSMQEEEGQVQWEEEEVDIQDWSLLTCSSASITSGVFTSHYSGTTSTY</sequence>
<feature type="compositionally biased region" description="Basic and acidic residues" evidence="1">
    <location>
        <begin position="39"/>
        <end position="51"/>
    </location>
</feature>
<feature type="chain" id="PRO_5040347816" evidence="2">
    <location>
        <begin position="30"/>
        <end position="191"/>
    </location>
</feature>
<feature type="signal peptide" evidence="2">
    <location>
        <begin position="1"/>
        <end position="29"/>
    </location>
</feature>
<organism evidence="3 4">
    <name type="scientific">Pleuronectes platessa</name>
    <name type="common">European plaice</name>
    <dbReference type="NCBI Taxonomy" id="8262"/>
    <lineage>
        <taxon>Eukaryota</taxon>
        <taxon>Metazoa</taxon>
        <taxon>Chordata</taxon>
        <taxon>Craniata</taxon>
        <taxon>Vertebrata</taxon>
        <taxon>Euteleostomi</taxon>
        <taxon>Actinopterygii</taxon>
        <taxon>Neopterygii</taxon>
        <taxon>Teleostei</taxon>
        <taxon>Neoteleostei</taxon>
        <taxon>Acanthomorphata</taxon>
        <taxon>Carangaria</taxon>
        <taxon>Pleuronectiformes</taxon>
        <taxon>Pleuronectoidei</taxon>
        <taxon>Pleuronectidae</taxon>
        <taxon>Pleuronectes</taxon>
    </lineage>
</organism>
<dbReference type="AlphaFoldDB" id="A0A9N7YFV0"/>
<proteinExistence type="predicted"/>
<dbReference type="Proteomes" id="UP001153269">
    <property type="component" value="Unassembled WGS sequence"/>
</dbReference>
<protein>
    <submittedName>
        <fullName evidence="3">Uncharacterized protein</fullName>
    </submittedName>
</protein>
<evidence type="ECO:0000256" key="1">
    <source>
        <dbReference type="SAM" id="MobiDB-lite"/>
    </source>
</evidence>
<reference evidence="3" key="1">
    <citation type="submission" date="2020-03" db="EMBL/GenBank/DDBJ databases">
        <authorList>
            <person name="Weist P."/>
        </authorList>
    </citation>
    <scope>NUCLEOTIDE SEQUENCE</scope>
</reference>
<name>A0A9N7YFV0_PLEPL</name>
<evidence type="ECO:0000313" key="4">
    <source>
        <dbReference type="Proteomes" id="UP001153269"/>
    </source>
</evidence>